<name>A0A4P7VNP2_9BACT</name>
<dbReference type="OrthoDB" id="1440774at2"/>
<dbReference type="NCBIfam" id="TIGR01200">
    <property type="entry name" value="GLPGLI"/>
    <property type="match status" value="1"/>
</dbReference>
<evidence type="ECO:0000313" key="2">
    <source>
        <dbReference type="EMBL" id="QCD35515.1"/>
    </source>
</evidence>
<sequence length="293" mass="33814">MKKTAIIFMAIMTLAMAASGKVMRRTLGIFQSKVPETETIAPETMEFVYDYSWCNDTTGQLEDNYTTDQMLLQIGPDGLSKFSSYKNLTVDSLLMNITPEQVAEAAMDGKLSNGEFMTIFKNYPQGKLTHTEKICMDWFCYEDDMPELEWELTDSVTNVLGYECHSAVCNFRGREWMAFYSEEIPLMEGPWKLYGLPGLIMKASDKDGHYNFECIGLKSKADRPITMYKVPYNTTSRAKYYDAKHRYDINPYAYYEEGGHGHIDVYDEEGSPVLDAYDPIELPFDYIERDWRK</sequence>
<evidence type="ECO:0000313" key="3">
    <source>
        <dbReference type="Proteomes" id="UP000297031"/>
    </source>
</evidence>
<organism evidence="2 3">
    <name type="scientific">Muribaculum gordoncarteri</name>
    <dbReference type="NCBI Taxonomy" id="2530390"/>
    <lineage>
        <taxon>Bacteria</taxon>
        <taxon>Pseudomonadati</taxon>
        <taxon>Bacteroidota</taxon>
        <taxon>Bacteroidia</taxon>
        <taxon>Bacteroidales</taxon>
        <taxon>Muribaculaceae</taxon>
        <taxon>Muribaculum</taxon>
    </lineage>
</organism>
<dbReference type="RefSeq" id="WP_016278671.1">
    <property type="nucleotide sequence ID" value="NZ_CP039393.1"/>
</dbReference>
<evidence type="ECO:0000256" key="1">
    <source>
        <dbReference type="SAM" id="SignalP"/>
    </source>
</evidence>
<keyword evidence="1" id="KW-0732">Signal</keyword>
<accession>A0A4P7VNP2</accession>
<protein>
    <submittedName>
        <fullName evidence="2">GLPGLI family protein</fullName>
    </submittedName>
</protein>
<proteinExistence type="predicted"/>
<dbReference type="AlphaFoldDB" id="A0A4P7VNP2"/>
<dbReference type="Proteomes" id="UP000297031">
    <property type="component" value="Chromosome"/>
</dbReference>
<dbReference type="EMBL" id="CP039393">
    <property type="protein sequence ID" value="QCD35515.1"/>
    <property type="molecule type" value="Genomic_DNA"/>
</dbReference>
<feature type="chain" id="PRO_5020482739" evidence="1">
    <location>
        <begin position="18"/>
        <end position="293"/>
    </location>
</feature>
<feature type="signal peptide" evidence="1">
    <location>
        <begin position="1"/>
        <end position="17"/>
    </location>
</feature>
<dbReference type="KEGG" id="mgod:E7746_06205"/>
<gene>
    <name evidence="2" type="ORF">E7746_06205</name>
</gene>
<dbReference type="InterPro" id="IPR005901">
    <property type="entry name" value="GLPGLI"/>
</dbReference>
<keyword evidence="3" id="KW-1185">Reference proteome</keyword>
<reference evidence="2 3" key="1">
    <citation type="submission" date="2019-02" db="EMBL/GenBank/DDBJ databases">
        <title>Isolation and identification of novel species under the genus Muribaculum.</title>
        <authorList>
            <person name="Miyake S."/>
            <person name="Ding Y."/>
            <person name="Low A."/>
            <person name="Soh M."/>
            <person name="Seedorf H."/>
        </authorList>
    </citation>
    <scope>NUCLEOTIDE SEQUENCE [LARGE SCALE GENOMIC DNA]</scope>
    <source>
        <strain evidence="2 3">TLL-A4</strain>
    </source>
</reference>
<dbReference type="GeneID" id="82152548"/>